<evidence type="ECO:0000256" key="3">
    <source>
        <dbReference type="ARBA" id="ARBA00022989"/>
    </source>
</evidence>
<sequence>MRTAYGNNDTLMGKLDPRVAIIWYMVFAILPWLFWNNTILLGLLLYMVVLLTISKVSPLIIFFLVFGLVTEAGYIIFVSVMFGGHLSAAMALLTFTLKLTIISLASIVVFTSMDPEKFSDALMSFRLPSQLCFGISYGYRMLPILVEEYNNIFNSFRLRGKAPENKGFLHYHTIVYYCKTAVFAFYPMMLNTAKRTRTTVEALEVKGFTYSLNHDDVRKLKLSYLKVKPRDIYFFTFTIILVIGIIYFGNAFPMEREVHQL</sequence>
<organism evidence="6 7">
    <name type="scientific">Rossellomorea vietnamensis</name>
    <dbReference type="NCBI Taxonomy" id="218284"/>
    <lineage>
        <taxon>Bacteria</taxon>
        <taxon>Bacillati</taxon>
        <taxon>Bacillota</taxon>
        <taxon>Bacilli</taxon>
        <taxon>Bacillales</taxon>
        <taxon>Bacillaceae</taxon>
        <taxon>Rossellomorea</taxon>
    </lineage>
</organism>
<dbReference type="CDD" id="cd16914">
    <property type="entry name" value="EcfT"/>
    <property type="match status" value="1"/>
</dbReference>
<evidence type="ECO:0000256" key="2">
    <source>
        <dbReference type="ARBA" id="ARBA00022692"/>
    </source>
</evidence>
<dbReference type="PANTHER" id="PTHR33514">
    <property type="entry name" value="PROTEIN ABCI12, CHLOROPLASTIC"/>
    <property type="match status" value="1"/>
</dbReference>
<comment type="caution">
    <text evidence="6">The sequence shown here is derived from an EMBL/GenBank/DDBJ whole genome shotgun (WGS) entry which is preliminary data.</text>
</comment>
<keyword evidence="2 5" id="KW-0812">Transmembrane</keyword>
<evidence type="ECO:0000256" key="1">
    <source>
        <dbReference type="ARBA" id="ARBA00004141"/>
    </source>
</evidence>
<proteinExistence type="predicted"/>
<accession>A0A5D4M8Q9</accession>
<evidence type="ECO:0000256" key="4">
    <source>
        <dbReference type="ARBA" id="ARBA00023136"/>
    </source>
</evidence>
<evidence type="ECO:0000256" key="5">
    <source>
        <dbReference type="SAM" id="Phobius"/>
    </source>
</evidence>
<feature type="transmembrane region" description="Helical" evidence="5">
    <location>
        <begin position="59"/>
        <end position="82"/>
    </location>
</feature>
<reference evidence="6 7" key="1">
    <citation type="submission" date="2019-08" db="EMBL/GenBank/DDBJ databases">
        <title>Bacillus genomes from the desert of Cuatro Cienegas, Coahuila.</title>
        <authorList>
            <person name="Olmedo-Alvarez G."/>
        </authorList>
    </citation>
    <scope>NUCLEOTIDE SEQUENCE [LARGE SCALE GENOMIC DNA]</scope>
    <source>
        <strain evidence="6 7">CH128b_4D</strain>
    </source>
</reference>
<dbReference type="Pfam" id="PF02361">
    <property type="entry name" value="CbiQ"/>
    <property type="match status" value="1"/>
</dbReference>
<keyword evidence="4 5" id="KW-0472">Membrane</keyword>
<dbReference type="InterPro" id="IPR003339">
    <property type="entry name" value="ABC/ECF_trnsptr_transmembrane"/>
</dbReference>
<evidence type="ECO:0000313" key="6">
    <source>
        <dbReference type="EMBL" id="TYR97425.1"/>
    </source>
</evidence>
<name>A0A5D4M8Q9_9BACI</name>
<dbReference type="PANTHER" id="PTHR33514:SF13">
    <property type="entry name" value="PROTEIN ABCI12, CHLOROPLASTIC"/>
    <property type="match status" value="1"/>
</dbReference>
<protein>
    <submittedName>
        <fullName evidence="6">Energy-coupling factor transporter transmembrane protein EcfT</fullName>
    </submittedName>
</protein>
<dbReference type="Proteomes" id="UP000325182">
    <property type="component" value="Unassembled WGS sequence"/>
</dbReference>
<feature type="transmembrane region" description="Helical" evidence="5">
    <location>
        <begin position="20"/>
        <end position="47"/>
    </location>
</feature>
<keyword evidence="3 5" id="KW-1133">Transmembrane helix</keyword>
<dbReference type="EMBL" id="VTEG01000021">
    <property type="protein sequence ID" value="TYR97425.1"/>
    <property type="molecule type" value="Genomic_DNA"/>
</dbReference>
<feature type="transmembrane region" description="Helical" evidence="5">
    <location>
        <begin position="88"/>
        <end position="110"/>
    </location>
</feature>
<comment type="subcellular location">
    <subcellularLocation>
        <location evidence="1">Membrane</location>
        <topology evidence="1">Multi-pass membrane protein</topology>
    </subcellularLocation>
</comment>
<gene>
    <name evidence="6" type="ORF">FZC84_19375</name>
</gene>
<dbReference type="GO" id="GO:0005886">
    <property type="term" value="C:plasma membrane"/>
    <property type="evidence" value="ECO:0007669"/>
    <property type="project" value="TreeGrafter"/>
</dbReference>
<evidence type="ECO:0000313" key="7">
    <source>
        <dbReference type="Proteomes" id="UP000325182"/>
    </source>
</evidence>
<dbReference type="AlphaFoldDB" id="A0A5D4M8Q9"/>
<feature type="transmembrane region" description="Helical" evidence="5">
    <location>
        <begin position="232"/>
        <end position="252"/>
    </location>
</feature>